<dbReference type="AlphaFoldDB" id="A0A0U1QSG5"/>
<comment type="caution">
    <text evidence="1">The sequence shown here is derived from an EMBL/GenBank/DDBJ whole genome shotgun (WGS) entry which is preliminary data.</text>
</comment>
<dbReference type="Proteomes" id="UP000035553">
    <property type="component" value="Unassembled WGS sequence"/>
</dbReference>
<dbReference type="EMBL" id="AFVQ02000015">
    <property type="protein sequence ID" value="KLI03743.1"/>
    <property type="molecule type" value="Genomic_DNA"/>
</dbReference>
<dbReference type="OrthoDB" id="2085259at2"/>
<reference evidence="1 2" key="1">
    <citation type="journal article" date="2011" name="J. Bacteriol.">
        <title>Draft genome sequence of Sporolactobacillus inulinus strain CASD, an efficient D-lactic acid-producing bacterium with high-concentration lactate tolerance capability.</title>
        <authorList>
            <person name="Yu B."/>
            <person name="Su F."/>
            <person name="Wang L."/>
            <person name="Xu K."/>
            <person name="Zhao B."/>
            <person name="Xu P."/>
        </authorList>
    </citation>
    <scope>NUCLEOTIDE SEQUENCE [LARGE SCALE GENOMIC DNA]</scope>
    <source>
        <strain evidence="1 2">CASD</strain>
    </source>
</reference>
<gene>
    <name evidence="1" type="ORF">SINU_01155</name>
</gene>
<dbReference type="RefSeq" id="WP_010027488.1">
    <property type="nucleotide sequence ID" value="NZ_AFVQ02000015.1"/>
</dbReference>
<dbReference type="STRING" id="1069536.SINU_01155"/>
<name>A0A0U1QSG5_9BACL</name>
<accession>A0A0U1QSG5</accession>
<organism evidence="1 2">
    <name type="scientific">Sporolactobacillus inulinus CASD</name>
    <dbReference type="NCBI Taxonomy" id="1069536"/>
    <lineage>
        <taxon>Bacteria</taxon>
        <taxon>Bacillati</taxon>
        <taxon>Bacillota</taxon>
        <taxon>Bacilli</taxon>
        <taxon>Bacillales</taxon>
        <taxon>Sporolactobacillaceae</taxon>
        <taxon>Sporolactobacillus</taxon>
    </lineage>
</organism>
<sequence>MHASSSLEQQQIEKHIFQIISDELGTDLIANPVVPCGDATIQPDFYSDEHGIIGEIYAHIGSLKPPQQKKMLADILKMLLLEKMTGRTYRKIIAICDDAVFKAITGKSWASACFKAFEVEIRNVAIGEEQRMLLTGAQKRQYR</sequence>
<keyword evidence="2" id="KW-1185">Reference proteome</keyword>
<evidence type="ECO:0000313" key="1">
    <source>
        <dbReference type="EMBL" id="KLI03743.1"/>
    </source>
</evidence>
<protein>
    <submittedName>
        <fullName evidence="1">Uncharacterized protein</fullName>
    </submittedName>
</protein>
<proteinExistence type="predicted"/>
<evidence type="ECO:0000313" key="2">
    <source>
        <dbReference type="Proteomes" id="UP000035553"/>
    </source>
</evidence>